<dbReference type="AlphaFoldDB" id="A0A917WNV5"/>
<reference evidence="2" key="1">
    <citation type="journal article" date="2014" name="Int. J. Syst. Evol. Microbiol.">
        <title>Complete genome sequence of Corynebacterium casei LMG S-19264T (=DSM 44701T), isolated from a smear-ripened cheese.</title>
        <authorList>
            <consortium name="US DOE Joint Genome Institute (JGI-PGF)"/>
            <person name="Walter F."/>
            <person name="Albersmeier A."/>
            <person name="Kalinowski J."/>
            <person name="Ruckert C."/>
        </authorList>
    </citation>
    <scope>NUCLEOTIDE SEQUENCE</scope>
    <source>
        <strain evidence="2">JCM 19831</strain>
    </source>
</reference>
<proteinExistence type="predicted"/>
<evidence type="ECO:0000313" key="2">
    <source>
        <dbReference type="EMBL" id="GGM17346.1"/>
    </source>
</evidence>
<accession>A0A917WNV5</accession>
<feature type="transmembrane region" description="Helical" evidence="1">
    <location>
        <begin position="84"/>
        <end position="104"/>
    </location>
</feature>
<name>A0A917WNV5_9ACTN</name>
<dbReference type="EMBL" id="BMPI01000007">
    <property type="protein sequence ID" value="GGM17346.1"/>
    <property type="molecule type" value="Genomic_DNA"/>
</dbReference>
<organism evidence="2 3">
    <name type="scientific">Dactylosporangium sucinum</name>
    <dbReference type="NCBI Taxonomy" id="1424081"/>
    <lineage>
        <taxon>Bacteria</taxon>
        <taxon>Bacillati</taxon>
        <taxon>Actinomycetota</taxon>
        <taxon>Actinomycetes</taxon>
        <taxon>Micromonosporales</taxon>
        <taxon>Micromonosporaceae</taxon>
        <taxon>Dactylosporangium</taxon>
    </lineage>
</organism>
<keyword evidence="1" id="KW-0472">Membrane</keyword>
<gene>
    <name evidence="2" type="ORF">GCM10007977_018200</name>
</gene>
<feature type="transmembrane region" description="Helical" evidence="1">
    <location>
        <begin position="116"/>
        <end position="140"/>
    </location>
</feature>
<keyword evidence="1" id="KW-0812">Transmembrane</keyword>
<comment type="caution">
    <text evidence="2">The sequence shown here is derived from an EMBL/GenBank/DDBJ whole genome shotgun (WGS) entry which is preliminary data.</text>
</comment>
<reference evidence="2" key="2">
    <citation type="submission" date="2020-09" db="EMBL/GenBank/DDBJ databases">
        <authorList>
            <person name="Sun Q."/>
            <person name="Ohkuma M."/>
        </authorList>
    </citation>
    <scope>NUCLEOTIDE SEQUENCE</scope>
    <source>
        <strain evidence="2">JCM 19831</strain>
    </source>
</reference>
<sequence>MTGAGMFEFTDAGRILAGIALLSIVTIEVGGWFLTKIVRGAVPMTPFQQAFARAGHAHAGVLVTLGLVGILYADLARLDGLVGWLSRSCVLAAAILMSGGFFAASAGKDRHRPNAAIALVWVGALSLATGVVSLGAGVLAS</sequence>
<protein>
    <submittedName>
        <fullName evidence="2">Uncharacterized protein</fullName>
    </submittedName>
</protein>
<feature type="transmembrane region" description="Helical" evidence="1">
    <location>
        <begin position="50"/>
        <end position="72"/>
    </location>
</feature>
<dbReference type="Proteomes" id="UP000642070">
    <property type="component" value="Unassembled WGS sequence"/>
</dbReference>
<feature type="transmembrane region" description="Helical" evidence="1">
    <location>
        <begin position="15"/>
        <end position="38"/>
    </location>
</feature>
<evidence type="ECO:0000256" key="1">
    <source>
        <dbReference type="SAM" id="Phobius"/>
    </source>
</evidence>
<keyword evidence="1" id="KW-1133">Transmembrane helix</keyword>
<evidence type="ECO:0000313" key="3">
    <source>
        <dbReference type="Proteomes" id="UP000642070"/>
    </source>
</evidence>
<keyword evidence="3" id="KW-1185">Reference proteome</keyword>